<keyword evidence="2" id="KW-0812">Transmembrane</keyword>
<feature type="transmembrane region" description="Helical" evidence="2">
    <location>
        <begin position="569"/>
        <end position="588"/>
    </location>
</feature>
<dbReference type="FunCoup" id="Q54SY4">
    <property type="interactions" value="877"/>
</dbReference>
<dbReference type="HOGENOM" id="CLU_447211_0_0_1"/>
<feature type="transmembrane region" description="Helical" evidence="2">
    <location>
        <begin position="498"/>
        <end position="515"/>
    </location>
</feature>
<organism evidence="3 4">
    <name type="scientific">Dictyostelium discoideum</name>
    <name type="common">Social amoeba</name>
    <dbReference type="NCBI Taxonomy" id="44689"/>
    <lineage>
        <taxon>Eukaryota</taxon>
        <taxon>Amoebozoa</taxon>
        <taxon>Evosea</taxon>
        <taxon>Eumycetozoa</taxon>
        <taxon>Dictyostelia</taxon>
        <taxon>Dictyosteliales</taxon>
        <taxon>Dictyosteliaceae</taxon>
        <taxon>Dictyostelium</taxon>
    </lineage>
</organism>
<name>Q54SY4_DICDI</name>
<evidence type="ECO:0000256" key="2">
    <source>
        <dbReference type="SAM" id="Phobius"/>
    </source>
</evidence>
<accession>Q54SY4</accession>
<dbReference type="STRING" id="44689.Q54SY4"/>
<comment type="caution">
    <text evidence="3">The sequence shown here is derived from an EMBL/GenBank/DDBJ whole genome shotgun (WGS) entry which is preliminary data.</text>
</comment>
<reference evidence="3 4" key="1">
    <citation type="journal article" date="2005" name="Nature">
        <title>The genome of the social amoeba Dictyostelium discoideum.</title>
        <authorList>
            <consortium name="The Dictyostelium discoideum Sequencing Consortium"/>
            <person name="Eichinger L."/>
            <person name="Pachebat J.A."/>
            <person name="Glockner G."/>
            <person name="Rajandream M.A."/>
            <person name="Sucgang R."/>
            <person name="Berriman M."/>
            <person name="Song J."/>
            <person name="Olsen R."/>
            <person name="Szafranski K."/>
            <person name="Xu Q."/>
            <person name="Tunggal B."/>
            <person name="Kummerfeld S."/>
            <person name="Madera M."/>
            <person name="Konfortov B.A."/>
            <person name="Rivero F."/>
            <person name="Bankier A.T."/>
            <person name="Lehmann R."/>
            <person name="Hamlin N."/>
            <person name="Davies R."/>
            <person name="Gaudet P."/>
            <person name="Fey P."/>
            <person name="Pilcher K."/>
            <person name="Chen G."/>
            <person name="Saunders D."/>
            <person name="Sodergren E."/>
            <person name="Davis P."/>
            <person name="Kerhornou A."/>
            <person name="Nie X."/>
            <person name="Hall N."/>
            <person name="Anjard C."/>
            <person name="Hemphill L."/>
            <person name="Bason N."/>
            <person name="Farbrother P."/>
            <person name="Desany B."/>
            <person name="Just E."/>
            <person name="Morio T."/>
            <person name="Rost R."/>
            <person name="Churcher C."/>
            <person name="Cooper J."/>
            <person name="Haydock S."/>
            <person name="van Driessche N."/>
            <person name="Cronin A."/>
            <person name="Goodhead I."/>
            <person name="Muzny D."/>
            <person name="Mourier T."/>
            <person name="Pain A."/>
            <person name="Lu M."/>
            <person name="Harper D."/>
            <person name="Lindsay R."/>
            <person name="Hauser H."/>
            <person name="James K."/>
            <person name="Quiles M."/>
            <person name="Madan Babu M."/>
            <person name="Saito T."/>
            <person name="Buchrieser C."/>
            <person name="Wardroper A."/>
            <person name="Felder M."/>
            <person name="Thangavelu M."/>
            <person name="Johnson D."/>
            <person name="Knights A."/>
            <person name="Loulseged H."/>
            <person name="Mungall K."/>
            <person name="Oliver K."/>
            <person name="Price C."/>
            <person name="Quail M.A."/>
            <person name="Urushihara H."/>
            <person name="Hernandez J."/>
            <person name="Rabbinowitsch E."/>
            <person name="Steffen D."/>
            <person name="Sanders M."/>
            <person name="Ma J."/>
            <person name="Kohara Y."/>
            <person name="Sharp S."/>
            <person name="Simmonds M."/>
            <person name="Spiegler S."/>
            <person name="Tivey A."/>
            <person name="Sugano S."/>
            <person name="White B."/>
            <person name="Walker D."/>
            <person name="Woodward J."/>
            <person name="Winckler T."/>
            <person name="Tanaka Y."/>
            <person name="Shaulsky G."/>
            <person name="Schleicher M."/>
            <person name="Weinstock G."/>
            <person name="Rosenthal A."/>
            <person name="Cox E.C."/>
            <person name="Chisholm R.L."/>
            <person name="Gibbs R."/>
            <person name="Loomis W.F."/>
            <person name="Platzer M."/>
            <person name="Kay R.R."/>
            <person name="Williams J."/>
            <person name="Dear P.H."/>
            <person name="Noegel A.A."/>
            <person name="Barrell B."/>
            <person name="Kuspa A."/>
        </authorList>
    </citation>
    <scope>NUCLEOTIDE SEQUENCE [LARGE SCALE GENOMIC DNA]</scope>
    <source>
        <strain evidence="3 4">AX4</strain>
    </source>
</reference>
<dbReference type="Pfam" id="PF10269">
    <property type="entry name" value="Tmemb_185A"/>
    <property type="match status" value="1"/>
</dbReference>
<feature type="transmembrane region" description="Helical" evidence="2">
    <location>
        <begin position="459"/>
        <end position="478"/>
    </location>
</feature>
<keyword evidence="2" id="KW-1133">Transmembrane helix</keyword>
<dbReference type="InterPro" id="IPR036047">
    <property type="entry name" value="F-box-like_dom_sf"/>
</dbReference>
<dbReference type="InterPro" id="IPR019396">
    <property type="entry name" value="TM_Fragile-X-F-assoc"/>
</dbReference>
<feature type="region of interest" description="Disordered" evidence="1">
    <location>
        <begin position="47"/>
        <end position="76"/>
    </location>
</feature>
<evidence type="ECO:0000256" key="1">
    <source>
        <dbReference type="SAM" id="MobiDB-lite"/>
    </source>
</evidence>
<feature type="transmembrane region" description="Helical" evidence="2">
    <location>
        <begin position="527"/>
        <end position="549"/>
    </location>
</feature>
<dbReference type="VEuPathDB" id="AmoebaDB:DDB_G0282139"/>
<dbReference type="eggNOG" id="ENOG502RCPJ">
    <property type="taxonomic scope" value="Eukaryota"/>
</dbReference>
<dbReference type="PANTHER" id="PTHR13568">
    <property type="entry name" value="FAM11A, B PROTEIN"/>
    <property type="match status" value="1"/>
</dbReference>
<dbReference type="PaxDb" id="44689-DDB0218362"/>
<keyword evidence="4" id="KW-1185">Reference proteome</keyword>
<dbReference type="EMBL" id="AAFI02000045">
    <property type="protein sequence ID" value="EAL66395.1"/>
    <property type="molecule type" value="Genomic_DNA"/>
</dbReference>
<feature type="transmembrane region" description="Helical" evidence="2">
    <location>
        <begin position="346"/>
        <end position="363"/>
    </location>
</feature>
<feature type="region of interest" description="Disordered" evidence="1">
    <location>
        <begin position="223"/>
        <end position="271"/>
    </location>
</feature>
<protein>
    <recommendedName>
        <fullName evidence="5">F-box domain-containing protein</fullName>
    </recommendedName>
</protein>
<dbReference type="GeneID" id="8623426"/>
<dbReference type="dictyBase" id="DDB_G0282139"/>
<evidence type="ECO:0008006" key="5">
    <source>
        <dbReference type="Google" id="ProtNLM"/>
    </source>
</evidence>
<dbReference type="RefSeq" id="XP_640371.1">
    <property type="nucleotide sequence ID" value="XM_635279.1"/>
</dbReference>
<feature type="transmembrane region" description="Helical" evidence="2">
    <location>
        <begin position="369"/>
        <end position="395"/>
    </location>
</feature>
<dbReference type="SUPFAM" id="SSF81383">
    <property type="entry name" value="F-box domain"/>
    <property type="match status" value="1"/>
</dbReference>
<dbReference type="PANTHER" id="PTHR13568:SF9">
    <property type="entry name" value="TRANSMEMBRANE PROTEIN 203"/>
    <property type="match status" value="1"/>
</dbReference>
<feature type="compositionally biased region" description="Basic and acidic residues" evidence="1">
    <location>
        <begin position="56"/>
        <end position="69"/>
    </location>
</feature>
<gene>
    <name evidence="3" type="ORF">DDB_G0282139</name>
</gene>
<sequence>MLSTENNISICSKYINSIDEKGEDNNYELVSNFFNSFEPDENSIINIINGDGDDDNSNKNEKSNNQHNDENEEENDDFEIYDKDEIIYKPESFGKLSMVSKRFYSISNDPSVWKYVIRKWQNKTISKLKKKIYSKKPSLLVNRILVPPIVLDEQGDVVTGPLPAYDASIAHALTHLNATTETASTINEFIALQLNNAEDSDFEDGDNSNIKLRNFKNNQLKQKQINNNNNNNNDNKNNSNRGCGSNNNNNNNNNNKNKNNSSNSTNNGCSSSNNGNKVECDGCDPDNIKTLKSKDYYIKSYIKIKDELSNRMTIVKVQEQHQKKIKNISISSKLMFYTLFSRPSEWFSVLFLILFTLLIGLKLDNYLNWSWPIVFLPLMLLTFQFFVTPLIFVIFKVMFNHSYEEELAPDSFIKPLFFSLFFILPLQPNETISKVLLFTPILCMISFVVLLVSKLMMEYISWVYVFIPIFMFCIYFMILTVGFPERIDSELEFLDQGTLIFSSMFFSFFILLLFLKVGEAVNYDWYLIFSPMFLIKLMALIYPIIIRITSVSKYSDWLEGKSKWFRESGSLSLVISFFFLVSCPFFVFEIMLIQNLNFPNDAYKYSIIADS</sequence>
<dbReference type="OMA" id="CFPERID"/>
<evidence type="ECO:0000313" key="3">
    <source>
        <dbReference type="EMBL" id="EAL66395.1"/>
    </source>
</evidence>
<dbReference type="AlphaFoldDB" id="Q54SY4"/>
<feature type="transmembrane region" description="Helical" evidence="2">
    <location>
        <begin position="432"/>
        <end position="452"/>
    </location>
</feature>
<dbReference type="KEGG" id="ddi:DDB_G0282139"/>
<keyword evidence="2" id="KW-0472">Membrane</keyword>
<evidence type="ECO:0000313" key="4">
    <source>
        <dbReference type="Proteomes" id="UP000002195"/>
    </source>
</evidence>
<proteinExistence type="predicted"/>
<dbReference type="InParanoid" id="Q54SY4"/>
<dbReference type="Proteomes" id="UP000002195">
    <property type="component" value="Unassembled WGS sequence"/>
</dbReference>